<protein>
    <recommendedName>
        <fullName evidence="3">BTB domain-containing protein</fullName>
    </recommendedName>
</protein>
<dbReference type="InterPro" id="IPR006652">
    <property type="entry name" value="Kelch_1"/>
</dbReference>
<dbReference type="Proteomes" id="UP001152799">
    <property type="component" value="Chromosome 12"/>
</dbReference>
<keyword evidence="5" id="KW-1185">Reference proteome</keyword>
<dbReference type="EMBL" id="OU892288">
    <property type="protein sequence ID" value="CAH1124620.1"/>
    <property type="molecule type" value="Genomic_DNA"/>
</dbReference>
<dbReference type="Pfam" id="PF01344">
    <property type="entry name" value="Kelch_1"/>
    <property type="match status" value="1"/>
</dbReference>
<accession>A0A9P0DGL3</accession>
<dbReference type="SMART" id="SM00612">
    <property type="entry name" value="Kelch"/>
    <property type="match status" value="4"/>
</dbReference>
<evidence type="ECO:0000256" key="1">
    <source>
        <dbReference type="ARBA" id="ARBA00022441"/>
    </source>
</evidence>
<evidence type="ECO:0000259" key="3">
    <source>
        <dbReference type="PROSITE" id="PS50097"/>
    </source>
</evidence>
<dbReference type="InterPro" id="IPR000210">
    <property type="entry name" value="BTB/POZ_dom"/>
</dbReference>
<name>A0A9P0DGL3_9CUCU</name>
<dbReference type="Pfam" id="PF00651">
    <property type="entry name" value="BTB"/>
    <property type="match status" value="2"/>
</dbReference>
<dbReference type="Gene3D" id="2.120.10.80">
    <property type="entry name" value="Kelch-type beta propeller"/>
    <property type="match status" value="2"/>
</dbReference>
<dbReference type="PANTHER" id="PTHR46376">
    <property type="entry name" value="LEUCINE-ZIPPER-LIKE TRANSCRIPTIONAL REGULATOR 1"/>
    <property type="match status" value="1"/>
</dbReference>
<dbReference type="Gene3D" id="1.25.40.420">
    <property type="match status" value="2"/>
</dbReference>
<dbReference type="PANTHER" id="PTHR46376:SF1">
    <property type="entry name" value="LEUCINE-ZIPPER-LIKE TRANSCRIPTIONAL REGULATOR 1"/>
    <property type="match status" value="1"/>
</dbReference>
<dbReference type="PROSITE" id="PS50097">
    <property type="entry name" value="BTB"/>
    <property type="match status" value="2"/>
</dbReference>
<dbReference type="InterPro" id="IPR015915">
    <property type="entry name" value="Kelch-typ_b-propeller"/>
</dbReference>
<dbReference type="GO" id="GO:0003779">
    <property type="term" value="F:actin binding"/>
    <property type="evidence" value="ECO:0007669"/>
    <property type="project" value="UniProtKB-KW"/>
</dbReference>
<feature type="domain" description="BTB" evidence="3">
    <location>
        <begin position="598"/>
        <end position="669"/>
    </location>
</feature>
<keyword evidence="2" id="KW-0677">Repeat</keyword>
<dbReference type="Gene3D" id="3.30.710.10">
    <property type="entry name" value="Potassium Channel Kv1.1, Chain A"/>
    <property type="match status" value="2"/>
</dbReference>
<feature type="domain" description="BTB" evidence="3">
    <location>
        <begin position="371"/>
        <end position="460"/>
    </location>
</feature>
<organism evidence="4 5">
    <name type="scientific">Ceutorhynchus assimilis</name>
    <name type="common">cabbage seed weevil</name>
    <dbReference type="NCBI Taxonomy" id="467358"/>
    <lineage>
        <taxon>Eukaryota</taxon>
        <taxon>Metazoa</taxon>
        <taxon>Ecdysozoa</taxon>
        <taxon>Arthropoda</taxon>
        <taxon>Hexapoda</taxon>
        <taxon>Insecta</taxon>
        <taxon>Pterygota</taxon>
        <taxon>Neoptera</taxon>
        <taxon>Endopterygota</taxon>
        <taxon>Coleoptera</taxon>
        <taxon>Polyphaga</taxon>
        <taxon>Cucujiformia</taxon>
        <taxon>Curculionidae</taxon>
        <taxon>Ceutorhynchinae</taxon>
        <taxon>Ceutorhynchus</taxon>
    </lineage>
</organism>
<proteinExistence type="predicted"/>
<dbReference type="SUPFAM" id="SSF54695">
    <property type="entry name" value="POZ domain"/>
    <property type="match status" value="2"/>
</dbReference>
<dbReference type="SUPFAM" id="SSF117281">
    <property type="entry name" value="Kelch motif"/>
    <property type="match status" value="1"/>
</dbReference>
<keyword evidence="1" id="KW-0880">Kelch repeat</keyword>
<dbReference type="Pfam" id="PF24681">
    <property type="entry name" value="Kelch_KLHDC2_KLHL20_DRC7"/>
    <property type="match status" value="1"/>
</dbReference>
<dbReference type="OrthoDB" id="10250130at2759"/>
<evidence type="ECO:0000256" key="2">
    <source>
        <dbReference type="ARBA" id="ARBA00022737"/>
    </source>
</evidence>
<dbReference type="InterPro" id="IPR051568">
    <property type="entry name" value="LZTR1/Attractin"/>
</dbReference>
<dbReference type="CDD" id="cd18506">
    <property type="entry name" value="BACK2_LZTR1"/>
    <property type="match status" value="1"/>
</dbReference>
<evidence type="ECO:0000313" key="5">
    <source>
        <dbReference type="Proteomes" id="UP001152799"/>
    </source>
</evidence>
<reference evidence="4" key="1">
    <citation type="submission" date="2022-01" db="EMBL/GenBank/DDBJ databases">
        <authorList>
            <person name="King R."/>
        </authorList>
    </citation>
    <scope>NUCLEOTIDE SEQUENCE</scope>
</reference>
<sequence length="769" mass="87975">MSGIGPTLGDSITTLSEALTLEIGPFEAVHRWRSLPECDEFVGARRSKHTIVAYNDAIYVFGGDNGKSMLNDLLRFDVKEKSWGRAFATGAPPAPRYHHSAVVYNDSMFVFGGYTGDIHSNSNLTNKNDLFEYKFKTAQWTEWKFAGKMPVPRSAHGAAVYNDKLWIFAGYDGNARLNDMWTIPLGYGEKVWEEINQNGECPPTCCNFPVSVARESMFVFSGQSGAKMTNSLFQFNFREKTWTRISTEKILRGAPPPPARRYGHTMVAFDRHLYVFGGAADATLSNDLHCFDLDSQTWSVVLPDPDSFAPSGRLFHAAAVVNDAMFIFGGTVDNNVRSGEMFRFQFASYPKCTLHEDYGNLLTKKECQPYYDIRFLVGENEEKIFGHVPIVAARSGFLREKIRQAKIAMEKHVQKLFRDNNKFTDLIITDYLEVKLPKANCDAFRMVLDYIYTDRIEPAKYITKDEPDQEKIILIRIMDVYQLAEEFQMTRLEYLCVQFLNTTICLNNIVEALKNADRLSLEYIKEQCLRFIVKETNFNHIIMSAEFETLDGKLMVQIIRRKQIPPKKAAYETMFDLSKSCLEDDMENFLLSTGKEFCDVDLILEDHVIPAHKAILVARSGYFEARFRSCMPNENDKRVNIKIGELTPSKKSFDTLLRYIYYGETKMPPEDSLYLFASASFFNFSNIRLQAFCKQNLERNVTHETVIEVLEAADRIQATDMKKYALDLIALNFTKVVRQPRFKMLDKALILDILDILADCMGSNLIIDP</sequence>
<dbReference type="InterPro" id="IPR011333">
    <property type="entry name" value="SKP1/BTB/POZ_sf"/>
</dbReference>
<evidence type="ECO:0000313" key="4">
    <source>
        <dbReference type="EMBL" id="CAH1124620.1"/>
    </source>
</evidence>
<gene>
    <name evidence="4" type="ORF">CEUTPL_LOCUS3558</name>
</gene>
<dbReference type="AlphaFoldDB" id="A0A9P0DGL3"/>
<dbReference type="FunFam" id="2.120.10.80:FF:000090">
    <property type="entry name" value="Leucine-zipper transcriptional regulator 1"/>
    <property type="match status" value="1"/>
</dbReference>
<dbReference type="SMART" id="SM00225">
    <property type="entry name" value="BTB"/>
    <property type="match status" value="2"/>
</dbReference>
<dbReference type="GO" id="GO:0005794">
    <property type="term" value="C:Golgi apparatus"/>
    <property type="evidence" value="ECO:0007669"/>
    <property type="project" value="TreeGrafter"/>
</dbReference>